<gene>
    <name evidence="2" type="ORF">MCOR_37537</name>
</gene>
<dbReference type="EMBL" id="CACVKT020006804">
    <property type="protein sequence ID" value="CAC5403662.1"/>
    <property type="molecule type" value="Genomic_DNA"/>
</dbReference>
<dbReference type="Gene3D" id="3.30.1890.10">
    <property type="entry name" value="FepE-like"/>
    <property type="match status" value="1"/>
</dbReference>
<evidence type="ECO:0000256" key="1">
    <source>
        <dbReference type="SAM" id="Coils"/>
    </source>
</evidence>
<sequence length="461" mass="52389">MGNENDVIVYVVMVNGVLLCGEMDFIYTNEIQNQHKGIHQVIWLLQVIHFVEFVKPVISQRQPTSGVLSVMKDCAWNVMIIIVSQNHQSTIMPFRLKVTISYQPNITNIVNYCHEHDMKYTNYCPHHEKLCCPACIYVDHKNCTDILLLQHVLKTAKTSALLDSIELSIKDIQSNIKDIIEDRRRNIITINDQRQIYHHEIKQIRNKVNSYLDTLEQKMRKDIDAAENKANTEIERLIAKLSEKTHVADNFVQNISAIKMYASDLQAFIGSKSIEAEVEAEEKYLHSLTKDGSLDQIRLKLNIDTKLSNIESTIESFGTVTLETKPPLVVLKRGKDKQAQIMSVVPRVVPKSFDEMTLSQISQFTLKVKNRQKPYEIRGITVLPDGKIILADSGRLKLFIVNNNGMLDKSISCQLTGTGPFDVTYIKDNEVAISTSSGIQIINIHSGTVLENIKLTENVEE</sequence>
<keyword evidence="1" id="KW-0175">Coiled coil</keyword>
<accession>A0A6J8D8K2</accession>
<dbReference type="SUPFAM" id="SSF101898">
    <property type="entry name" value="NHL repeat"/>
    <property type="match status" value="1"/>
</dbReference>
<reference evidence="2 3" key="1">
    <citation type="submission" date="2020-06" db="EMBL/GenBank/DDBJ databases">
        <authorList>
            <person name="Li R."/>
            <person name="Bekaert M."/>
        </authorList>
    </citation>
    <scope>NUCLEOTIDE SEQUENCE [LARGE SCALE GENOMIC DNA]</scope>
    <source>
        <strain evidence="3">wild</strain>
    </source>
</reference>
<dbReference type="InterPro" id="IPR011042">
    <property type="entry name" value="6-blade_b-propeller_TolB-like"/>
</dbReference>
<organism evidence="2 3">
    <name type="scientific">Mytilus coruscus</name>
    <name type="common">Sea mussel</name>
    <dbReference type="NCBI Taxonomy" id="42192"/>
    <lineage>
        <taxon>Eukaryota</taxon>
        <taxon>Metazoa</taxon>
        <taxon>Spiralia</taxon>
        <taxon>Lophotrochozoa</taxon>
        <taxon>Mollusca</taxon>
        <taxon>Bivalvia</taxon>
        <taxon>Autobranchia</taxon>
        <taxon>Pteriomorphia</taxon>
        <taxon>Mytilida</taxon>
        <taxon>Mytiloidea</taxon>
        <taxon>Mytilidae</taxon>
        <taxon>Mytilinae</taxon>
        <taxon>Mytilus</taxon>
    </lineage>
</organism>
<evidence type="ECO:0000313" key="3">
    <source>
        <dbReference type="Proteomes" id="UP000507470"/>
    </source>
</evidence>
<proteinExistence type="predicted"/>
<dbReference type="Proteomes" id="UP000507470">
    <property type="component" value="Unassembled WGS sequence"/>
</dbReference>
<keyword evidence="3" id="KW-1185">Reference proteome</keyword>
<dbReference type="OrthoDB" id="6050885at2759"/>
<protein>
    <recommendedName>
        <fullName evidence="4">B box-type domain-containing protein</fullName>
    </recommendedName>
</protein>
<name>A0A6J8D8K2_MYTCO</name>
<evidence type="ECO:0000313" key="2">
    <source>
        <dbReference type="EMBL" id="CAC5403662.1"/>
    </source>
</evidence>
<feature type="coiled-coil region" evidence="1">
    <location>
        <begin position="162"/>
        <end position="236"/>
    </location>
</feature>
<dbReference type="AlphaFoldDB" id="A0A6J8D8K2"/>
<dbReference type="Gene3D" id="2.120.10.30">
    <property type="entry name" value="TolB, C-terminal domain"/>
    <property type="match status" value="1"/>
</dbReference>
<evidence type="ECO:0008006" key="4">
    <source>
        <dbReference type="Google" id="ProtNLM"/>
    </source>
</evidence>